<dbReference type="Pfam" id="PF11887">
    <property type="entry name" value="Mce4_CUP1"/>
    <property type="match status" value="1"/>
</dbReference>
<reference evidence="3 4" key="1">
    <citation type="submission" date="2021-08" db="EMBL/GenBank/DDBJ databases">
        <title>Nocardioides bacterium WL0053 sp. nov., isolated from the sediment.</title>
        <authorList>
            <person name="Wang L."/>
            <person name="Zhang D."/>
            <person name="Zhang A."/>
        </authorList>
    </citation>
    <scope>NUCLEOTIDE SEQUENCE [LARGE SCALE GENOMIC DNA]</scope>
    <source>
        <strain evidence="3 4">WL0053</strain>
    </source>
</reference>
<dbReference type="Proteomes" id="UP000754710">
    <property type="component" value="Unassembled WGS sequence"/>
</dbReference>
<dbReference type="PANTHER" id="PTHR33371:SF4">
    <property type="entry name" value="INTERMEMBRANE PHOSPHOLIPID TRANSPORT SYSTEM BINDING PROTEIN MLAD"/>
    <property type="match status" value="1"/>
</dbReference>
<sequence>MSAVSKLGGLTRILSLVAVAAVLVAATLTLLPGEEKKYVTASFPRTVSLYEGSDVRILGVPVGEVESVTPSGTDVTVKMWYDAQYKVPADAKAIIISPAIVGDRFVQLTPVFQGGDVMADDATIDAESTSTPLELDEIYRSIDDLTVALGPEGANKEGALTRLLDSTARNFAGQGEQFNQTIQDLGKLTGTLENNKEELFGTAQQIQRFVGALARNDQTVRRFNQSLAAAADVLEGERDDLAASLRNLGVAMQEVSGFVRENRSALTENIDGLNRVTKILVKQRDALSEVLDVAPLTLNNLFLTYNPDTGTLDTRANQGELGGQIESDPAAFLCSVLRQADPSGESCSAVREALPRAAALDRGAPQDRPTERVPVEIVDKSLAGLVEVK</sequence>
<evidence type="ECO:0000313" key="3">
    <source>
        <dbReference type="EMBL" id="MBY9074732.1"/>
    </source>
</evidence>
<feature type="domain" description="Mce/MlaD" evidence="1">
    <location>
        <begin position="36"/>
        <end position="110"/>
    </location>
</feature>
<protein>
    <submittedName>
        <fullName evidence="3">MCE family protein</fullName>
    </submittedName>
</protein>
<dbReference type="Pfam" id="PF02470">
    <property type="entry name" value="MlaD"/>
    <property type="match status" value="1"/>
</dbReference>
<dbReference type="PANTHER" id="PTHR33371">
    <property type="entry name" value="INTERMEMBRANE PHOSPHOLIPID TRANSPORT SYSTEM BINDING PROTEIN MLAD-RELATED"/>
    <property type="match status" value="1"/>
</dbReference>
<dbReference type="InterPro" id="IPR052336">
    <property type="entry name" value="MlaD_Phospholipid_Transporter"/>
</dbReference>
<accession>A0ABS7RI63</accession>
<evidence type="ECO:0000259" key="2">
    <source>
        <dbReference type="Pfam" id="PF11887"/>
    </source>
</evidence>
<dbReference type="InterPro" id="IPR003399">
    <property type="entry name" value="Mce/MlaD"/>
</dbReference>
<feature type="domain" description="Mammalian cell entry C-terminal" evidence="2">
    <location>
        <begin position="118"/>
        <end position="292"/>
    </location>
</feature>
<evidence type="ECO:0000313" key="4">
    <source>
        <dbReference type="Proteomes" id="UP000754710"/>
    </source>
</evidence>
<dbReference type="InterPro" id="IPR005693">
    <property type="entry name" value="Mce"/>
</dbReference>
<comment type="caution">
    <text evidence="3">The sequence shown here is derived from an EMBL/GenBank/DDBJ whole genome shotgun (WGS) entry which is preliminary data.</text>
</comment>
<dbReference type="EMBL" id="JAIEZQ010000001">
    <property type="protein sequence ID" value="MBY9074732.1"/>
    <property type="molecule type" value="Genomic_DNA"/>
</dbReference>
<organism evidence="3 4">
    <name type="scientific">Nocardioides jiangsuensis</name>
    <dbReference type="NCBI Taxonomy" id="2866161"/>
    <lineage>
        <taxon>Bacteria</taxon>
        <taxon>Bacillati</taxon>
        <taxon>Actinomycetota</taxon>
        <taxon>Actinomycetes</taxon>
        <taxon>Propionibacteriales</taxon>
        <taxon>Nocardioidaceae</taxon>
        <taxon>Nocardioides</taxon>
    </lineage>
</organism>
<keyword evidence="4" id="KW-1185">Reference proteome</keyword>
<name>A0ABS7RI63_9ACTN</name>
<proteinExistence type="predicted"/>
<evidence type="ECO:0000259" key="1">
    <source>
        <dbReference type="Pfam" id="PF02470"/>
    </source>
</evidence>
<gene>
    <name evidence="3" type="ORF">K1X13_07870</name>
</gene>
<dbReference type="RefSeq" id="WP_221024373.1">
    <property type="nucleotide sequence ID" value="NZ_JAIEZQ010000001.1"/>
</dbReference>
<dbReference type="InterPro" id="IPR024516">
    <property type="entry name" value="Mce_C"/>
</dbReference>
<dbReference type="NCBIfam" id="TIGR00996">
    <property type="entry name" value="Mtu_fam_mce"/>
    <property type="match status" value="1"/>
</dbReference>